<gene>
    <name evidence="2" type="ORF">SAMN05216388_100735</name>
</gene>
<reference evidence="3" key="1">
    <citation type="submission" date="2016-10" db="EMBL/GenBank/DDBJ databases">
        <authorList>
            <person name="Varghese N."/>
            <person name="Submissions S."/>
        </authorList>
    </citation>
    <scope>NUCLEOTIDE SEQUENCE [LARGE SCALE GENOMIC DNA]</scope>
    <source>
        <strain evidence="3">IBRC-M 10043</strain>
    </source>
</reference>
<dbReference type="SMART" id="SM00564">
    <property type="entry name" value="PQQ"/>
    <property type="match status" value="6"/>
</dbReference>
<dbReference type="AlphaFoldDB" id="A0A1H8L6S5"/>
<feature type="domain" description="Pyrrolo-quinoline quinone repeat" evidence="1">
    <location>
        <begin position="268"/>
        <end position="396"/>
    </location>
</feature>
<feature type="domain" description="Pyrrolo-quinoline quinone repeat" evidence="1">
    <location>
        <begin position="402"/>
        <end position="506"/>
    </location>
</feature>
<dbReference type="Gene3D" id="2.130.10.10">
    <property type="entry name" value="YVTN repeat-like/Quinoprotein amine dehydrogenase"/>
    <property type="match status" value="1"/>
</dbReference>
<evidence type="ECO:0000313" key="3">
    <source>
        <dbReference type="Proteomes" id="UP000198775"/>
    </source>
</evidence>
<dbReference type="InterPro" id="IPR002372">
    <property type="entry name" value="PQQ_rpt_dom"/>
</dbReference>
<dbReference type="PROSITE" id="PS51257">
    <property type="entry name" value="PROKAR_LIPOPROTEIN"/>
    <property type="match status" value="1"/>
</dbReference>
<dbReference type="RefSeq" id="WP_092659359.1">
    <property type="nucleotide sequence ID" value="NZ_FOCX01000007.1"/>
</dbReference>
<dbReference type="PANTHER" id="PTHR34512">
    <property type="entry name" value="CELL SURFACE PROTEIN"/>
    <property type="match status" value="1"/>
</dbReference>
<evidence type="ECO:0000313" key="2">
    <source>
        <dbReference type="EMBL" id="SEO00910.1"/>
    </source>
</evidence>
<evidence type="ECO:0000259" key="1">
    <source>
        <dbReference type="Pfam" id="PF13360"/>
    </source>
</evidence>
<dbReference type="SUPFAM" id="SSF50998">
    <property type="entry name" value="Quinoprotein alcohol dehydrogenase-like"/>
    <property type="match status" value="2"/>
</dbReference>
<protein>
    <submittedName>
        <fullName evidence="2">Outer membrane protein assembly factor BamB, contains PQQ-like beta-propeller repeat</fullName>
    </submittedName>
</protein>
<dbReference type="Gene3D" id="2.40.10.480">
    <property type="match status" value="1"/>
</dbReference>
<organism evidence="2 3">
    <name type="scientific">Halorientalis persicus</name>
    <dbReference type="NCBI Taxonomy" id="1367881"/>
    <lineage>
        <taxon>Archaea</taxon>
        <taxon>Methanobacteriati</taxon>
        <taxon>Methanobacteriota</taxon>
        <taxon>Stenosarchaea group</taxon>
        <taxon>Halobacteria</taxon>
        <taxon>Halobacteriales</taxon>
        <taxon>Haloarculaceae</taxon>
        <taxon>Halorientalis</taxon>
    </lineage>
</organism>
<keyword evidence="3" id="KW-1185">Reference proteome</keyword>
<dbReference type="InterPro" id="IPR011047">
    <property type="entry name" value="Quinoprotein_ADH-like_sf"/>
</dbReference>
<accession>A0A1H8L6S5</accession>
<sequence length="508" mass="52016">MNDERRSATRRRCLAAGTAVTLGGLTGCLGLFGSDGSDGGEPTEGSPTGNLAEYDGPLQVNGIERVDGGGIVVRTEATVENTGERARQAMLVVSLSHTEAEGSIDRRRPLLLASGQERTVSLAFQPQFFGGEGAGRPEQGEFRFATTFASDQVVEDYPGLVSPAARSAIDGGASWPAAAYDPGASAHNPGTTAPGSSPTAAWTASAVEFAHRDTAPVVANGTVYAGRSLRALSVDDGTEQWAHGDPPRTTMPAVGDGVVAFGTPEDFRGVDAASGDVLWTVPAAGNIWQGSGTVADGTVYVTDDELYAIDAASGDVVWSENVGEPLLGAPAVADGVVVAGRDPLQAFDAADGSLLWAAAGGEPVAAAAVAHDTVFALSESHLAALDLAEGRTRWFAPGPFQEERIAVGDEAVYAQRSRSYRPVAFEVTDGRTKWVADGTGSVLGPPAASDGIVVFNDGDGTLLGLDAGTGERAWTRSVGNGVRGAVAIADGTVYFNEPNGPLCALTAE</sequence>
<dbReference type="InterPro" id="IPR015943">
    <property type="entry name" value="WD40/YVTN_repeat-like_dom_sf"/>
</dbReference>
<dbReference type="EMBL" id="FOCX01000007">
    <property type="protein sequence ID" value="SEO00910.1"/>
    <property type="molecule type" value="Genomic_DNA"/>
</dbReference>
<name>A0A1H8L6S5_9EURY</name>
<dbReference type="PANTHER" id="PTHR34512:SF30">
    <property type="entry name" value="OUTER MEMBRANE PROTEIN ASSEMBLY FACTOR BAMB"/>
    <property type="match status" value="1"/>
</dbReference>
<dbReference type="OrthoDB" id="136681at2157"/>
<dbReference type="Pfam" id="PF13360">
    <property type="entry name" value="PQQ_2"/>
    <property type="match status" value="2"/>
</dbReference>
<dbReference type="InterPro" id="IPR018391">
    <property type="entry name" value="PQQ_b-propeller_rpt"/>
</dbReference>
<dbReference type="Gene3D" id="2.40.128.630">
    <property type="match status" value="1"/>
</dbReference>
<dbReference type="Proteomes" id="UP000198775">
    <property type="component" value="Unassembled WGS sequence"/>
</dbReference>
<proteinExistence type="predicted"/>